<dbReference type="AlphaFoldDB" id="A0AA35SFP2"/>
<name>A0AA35SFP2_GEOBA</name>
<evidence type="ECO:0000313" key="3">
    <source>
        <dbReference type="EMBL" id="CAI8027756.1"/>
    </source>
</evidence>
<feature type="compositionally biased region" description="Polar residues" evidence="1">
    <location>
        <begin position="148"/>
        <end position="157"/>
    </location>
</feature>
<dbReference type="EMBL" id="CASHTH010002296">
    <property type="protein sequence ID" value="CAI8027756.1"/>
    <property type="molecule type" value="Genomic_DNA"/>
</dbReference>
<proteinExistence type="predicted"/>
<evidence type="ECO:0000313" key="4">
    <source>
        <dbReference type="Proteomes" id="UP001174909"/>
    </source>
</evidence>
<feature type="region of interest" description="Disordered" evidence="1">
    <location>
        <begin position="148"/>
        <end position="181"/>
    </location>
</feature>
<protein>
    <submittedName>
        <fullName evidence="3">Uncharacterized protein</fullName>
    </submittedName>
</protein>
<organism evidence="3 4">
    <name type="scientific">Geodia barretti</name>
    <name type="common">Barrett's horny sponge</name>
    <dbReference type="NCBI Taxonomy" id="519541"/>
    <lineage>
        <taxon>Eukaryota</taxon>
        <taxon>Metazoa</taxon>
        <taxon>Porifera</taxon>
        <taxon>Demospongiae</taxon>
        <taxon>Heteroscleromorpha</taxon>
        <taxon>Tetractinellida</taxon>
        <taxon>Astrophorina</taxon>
        <taxon>Geodiidae</taxon>
        <taxon>Geodia</taxon>
    </lineage>
</organism>
<comment type="caution">
    <text evidence="3">The sequence shown here is derived from an EMBL/GenBank/DDBJ whole genome shotgun (WGS) entry which is preliminary data.</text>
</comment>
<feature type="chain" id="PRO_5041233319" evidence="2">
    <location>
        <begin position="19"/>
        <end position="181"/>
    </location>
</feature>
<sequence>MNAVYAVCVLLLAVTVDCQNPVCYHPGITNCQPPSGGWLMAMEESRLRAQGREPTIAELEVPKKIYCDCCCKQVPTCRHGEAVCGGPRSCEINSCYQWILANAAADGSPETPGYTAKILTAALYRQREELYRERSELQGLMESLARTSSDGTHSLTGADTYKPGGFETEEEDNPFLAFQNA</sequence>
<evidence type="ECO:0000256" key="1">
    <source>
        <dbReference type="SAM" id="MobiDB-lite"/>
    </source>
</evidence>
<keyword evidence="2" id="KW-0732">Signal</keyword>
<evidence type="ECO:0000256" key="2">
    <source>
        <dbReference type="SAM" id="SignalP"/>
    </source>
</evidence>
<accession>A0AA35SFP2</accession>
<dbReference type="Proteomes" id="UP001174909">
    <property type="component" value="Unassembled WGS sequence"/>
</dbReference>
<gene>
    <name evidence="3" type="ORF">GBAR_LOCUS15809</name>
</gene>
<reference evidence="3" key="1">
    <citation type="submission" date="2023-03" db="EMBL/GenBank/DDBJ databases">
        <authorList>
            <person name="Steffen K."/>
            <person name="Cardenas P."/>
        </authorList>
    </citation>
    <scope>NUCLEOTIDE SEQUENCE</scope>
</reference>
<feature type="signal peptide" evidence="2">
    <location>
        <begin position="1"/>
        <end position="18"/>
    </location>
</feature>
<keyword evidence="4" id="KW-1185">Reference proteome</keyword>